<comment type="similarity">
    <text evidence="3">Belongs to the GST superfamily. Sigma family.</text>
</comment>
<feature type="domain" description="GST N-terminal" evidence="6">
    <location>
        <begin position="10"/>
        <end position="87"/>
    </location>
</feature>
<dbReference type="WBParaSite" id="PgR024_g118_t01">
    <property type="protein sequence ID" value="PgR024_g118_t01"/>
    <property type="gene ID" value="PgR024_g118"/>
</dbReference>
<dbReference type="CDD" id="cd03192">
    <property type="entry name" value="GST_C_Sigma_like"/>
    <property type="match status" value="1"/>
</dbReference>
<dbReference type="GO" id="GO:0005737">
    <property type="term" value="C:cytoplasm"/>
    <property type="evidence" value="ECO:0007669"/>
    <property type="project" value="UniProtKB-ARBA"/>
</dbReference>
<dbReference type="FunFam" id="3.40.30.10:FF:000189">
    <property type="entry name" value="Glutathione S-Transferase"/>
    <property type="match status" value="1"/>
</dbReference>
<evidence type="ECO:0000313" key="8">
    <source>
        <dbReference type="Proteomes" id="UP000887569"/>
    </source>
</evidence>
<evidence type="ECO:0000259" key="7">
    <source>
        <dbReference type="PROSITE" id="PS50405"/>
    </source>
</evidence>
<dbReference type="SFLD" id="SFLDG00363">
    <property type="entry name" value="AMPS_(cytGST):_Alpha-__Mu-__Pi"/>
    <property type="match status" value="1"/>
</dbReference>
<dbReference type="InterPro" id="IPR004045">
    <property type="entry name" value="Glutathione_S-Trfase_N"/>
</dbReference>
<dbReference type="Gene3D" id="1.20.1050.10">
    <property type="match status" value="1"/>
</dbReference>
<dbReference type="Proteomes" id="UP000887569">
    <property type="component" value="Unplaced"/>
</dbReference>
<dbReference type="SUPFAM" id="SSF52833">
    <property type="entry name" value="Thioredoxin-like"/>
    <property type="match status" value="1"/>
</dbReference>
<evidence type="ECO:0000256" key="5">
    <source>
        <dbReference type="ARBA" id="ARBA00078118"/>
    </source>
</evidence>
<evidence type="ECO:0000256" key="1">
    <source>
        <dbReference type="ARBA" id="ARBA00012452"/>
    </source>
</evidence>
<dbReference type="SFLD" id="SFLDS00019">
    <property type="entry name" value="Glutathione_Transferase_(cytos"/>
    <property type="match status" value="1"/>
</dbReference>
<evidence type="ECO:0000259" key="6">
    <source>
        <dbReference type="PROSITE" id="PS50404"/>
    </source>
</evidence>
<dbReference type="AlphaFoldDB" id="A0A915B2M6"/>
<dbReference type="InterPro" id="IPR036282">
    <property type="entry name" value="Glutathione-S-Trfase_C_sf"/>
</dbReference>
<dbReference type="EC" id="2.5.1.18" evidence="1"/>
<dbReference type="PANTHER" id="PTHR11571">
    <property type="entry name" value="GLUTATHIONE S-TRANSFERASE"/>
    <property type="match status" value="1"/>
</dbReference>
<dbReference type="Pfam" id="PF14497">
    <property type="entry name" value="GST_C_3"/>
    <property type="match status" value="1"/>
</dbReference>
<dbReference type="SUPFAM" id="SSF47616">
    <property type="entry name" value="GST C-terminal domain-like"/>
    <property type="match status" value="1"/>
</dbReference>
<dbReference type="InterPro" id="IPR004046">
    <property type="entry name" value="GST_C"/>
</dbReference>
<dbReference type="SFLD" id="SFLDG01205">
    <property type="entry name" value="AMPS.1"/>
    <property type="match status" value="1"/>
</dbReference>
<keyword evidence="2" id="KW-0808">Transferase</keyword>
<evidence type="ECO:0000256" key="2">
    <source>
        <dbReference type="ARBA" id="ARBA00022679"/>
    </source>
</evidence>
<reference evidence="9" key="1">
    <citation type="submission" date="2022-11" db="UniProtKB">
        <authorList>
            <consortium name="WormBaseParasite"/>
        </authorList>
    </citation>
    <scope>IDENTIFICATION</scope>
</reference>
<dbReference type="CDD" id="cd03039">
    <property type="entry name" value="GST_N_Sigma_like"/>
    <property type="match status" value="1"/>
</dbReference>
<proteinExistence type="inferred from homology"/>
<accession>A0A915B2M6</accession>
<organism evidence="8 9">
    <name type="scientific">Parascaris univalens</name>
    <name type="common">Nematode worm</name>
    <dbReference type="NCBI Taxonomy" id="6257"/>
    <lineage>
        <taxon>Eukaryota</taxon>
        <taxon>Metazoa</taxon>
        <taxon>Ecdysozoa</taxon>
        <taxon>Nematoda</taxon>
        <taxon>Chromadorea</taxon>
        <taxon>Rhabditida</taxon>
        <taxon>Spirurina</taxon>
        <taxon>Ascaridomorpha</taxon>
        <taxon>Ascaridoidea</taxon>
        <taxon>Ascarididae</taxon>
        <taxon>Parascaris</taxon>
    </lineage>
</organism>
<dbReference type="InterPro" id="IPR050213">
    <property type="entry name" value="GST_superfamily"/>
</dbReference>
<dbReference type="PANTHER" id="PTHR11571:SF224">
    <property type="entry name" value="HEMATOPOIETIC PROSTAGLANDIN D SYNTHASE"/>
    <property type="match status" value="1"/>
</dbReference>
<dbReference type="PROSITE" id="PS50405">
    <property type="entry name" value="GST_CTER"/>
    <property type="match status" value="1"/>
</dbReference>
<protein>
    <recommendedName>
        <fullName evidence="1">glutathione transferase</fullName>
        <ecNumber evidence="1">2.5.1.18</ecNumber>
    </recommendedName>
    <alternativeName>
        <fullName evidence="5">GST class-sigma</fullName>
    </alternativeName>
</protein>
<dbReference type="InterPro" id="IPR010987">
    <property type="entry name" value="Glutathione-S-Trfase_C-like"/>
</dbReference>
<evidence type="ECO:0000313" key="9">
    <source>
        <dbReference type="WBParaSite" id="PgR024_g118_t01"/>
    </source>
</evidence>
<evidence type="ECO:0000256" key="4">
    <source>
        <dbReference type="ARBA" id="ARBA00047960"/>
    </source>
</evidence>
<dbReference type="PROSITE" id="PS50404">
    <property type="entry name" value="GST_NTER"/>
    <property type="match status" value="1"/>
</dbReference>
<feature type="domain" description="GST C-terminal" evidence="7">
    <location>
        <begin position="89"/>
        <end position="214"/>
    </location>
</feature>
<dbReference type="InterPro" id="IPR036249">
    <property type="entry name" value="Thioredoxin-like_sf"/>
</dbReference>
<name>A0A915B2M6_PARUN</name>
<dbReference type="Gene3D" id="3.40.30.10">
    <property type="entry name" value="Glutaredoxin"/>
    <property type="match status" value="1"/>
</dbReference>
<keyword evidence="8" id="KW-1185">Reference proteome</keyword>
<comment type="catalytic activity">
    <reaction evidence="4">
        <text>RX + glutathione = an S-substituted glutathione + a halide anion + H(+)</text>
        <dbReference type="Rhea" id="RHEA:16437"/>
        <dbReference type="ChEBI" id="CHEBI:15378"/>
        <dbReference type="ChEBI" id="CHEBI:16042"/>
        <dbReference type="ChEBI" id="CHEBI:17792"/>
        <dbReference type="ChEBI" id="CHEBI:57925"/>
        <dbReference type="ChEBI" id="CHEBI:90779"/>
        <dbReference type="EC" id="2.5.1.18"/>
    </reaction>
</comment>
<dbReference type="GO" id="GO:0004364">
    <property type="term" value="F:glutathione transferase activity"/>
    <property type="evidence" value="ECO:0007669"/>
    <property type="project" value="UniProtKB-EC"/>
</dbReference>
<dbReference type="GO" id="GO:0006749">
    <property type="term" value="P:glutathione metabolic process"/>
    <property type="evidence" value="ECO:0007669"/>
    <property type="project" value="TreeGrafter"/>
</dbReference>
<dbReference type="Pfam" id="PF02798">
    <property type="entry name" value="GST_N"/>
    <property type="match status" value="1"/>
</dbReference>
<sequence>MKRHIFSLMPSYKLTYFDLRYLGEGPRLIFHQAGVPYEDIRVKPEDWIPLKPKTPFGQLPILEVNGEMISQSHAICRYLAHQFGLAGKTPMEEALIDSVADGHKDFFNECSPYFLILGGYKKGDKEAIYKESVVPARNKYLVALEKFLAKSGCGFLVGKSLTWVDLVVTEYIATWDSINPTFLHGHPKVKKYVQSIRALPNIKKWIEERPDTIF</sequence>
<dbReference type="InterPro" id="IPR040079">
    <property type="entry name" value="Glutathione_S-Trfase"/>
</dbReference>
<dbReference type="FunFam" id="1.20.1050.10:FF:000031">
    <property type="entry name" value="Glutathione S-Transferase"/>
    <property type="match status" value="1"/>
</dbReference>
<evidence type="ECO:0000256" key="3">
    <source>
        <dbReference type="ARBA" id="ARBA00038317"/>
    </source>
</evidence>